<dbReference type="RefSeq" id="WP_186652940.1">
    <property type="nucleotide sequence ID" value="NZ_CP077095.1"/>
</dbReference>
<organism evidence="1 2">
    <name type="scientific">Pseudomonas xantholysinigenes</name>
    <dbReference type="NCBI Taxonomy" id="2745490"/>
    <lineage>
        <taxon>Bacteria</taxon>
        <taxon>Pseudomonadati</taxon>
        <taxon>Pseudomonadota</taxon>
        <taxon>Gammaproteobacteria</taxon>
        <taxon>Pseudomonadales</taxon>
        <taxon>Pseudomonadaceae</taxon>
        <taxon>Pseudomonas</taxon>
    </lineage>
</organism>
<keyword evidence="2" id="KW-1185">Reference proteome</keyword>
<proteinExistence type="predicted"/>
<dbReference type="AlphaFoldDB" id="A0A9E6PWJ6"/>
<evidence type="ECO:0000313" key="2">
    <source>
        <dbReference type="Proteomes" id="UP000633418"/>
    </source>
</evidence>
<accession>A0A9E6PWJ6</accession>
<reference evidence="1 2" key="2">
    <citation type="journal article" date="2021" name="Microorganisms">
        <title>The Ever-Expanding Pseudomonas Genus: Description of 43 New Species and Partition of the Pseudomonas putida Group.</title>
        <authorList>
            <person name="Girard L."/>
            <person name="Lood C."/>
            <person name="Hofte M."/>
            <person name="Vandamme P."/>
            <person name="Rokni-Zadeh H."/>
            <person name="van Noort V."/>
            <person name="Lavigne R."/>
            <person name="De Mot R."/>
        </authorList>
    </citation>
    <scope>NUCLEOTIDE SEQUENCE [LARGE SCALE GENOMIC DNA]</scope>
    <source>
        <strain evidence="1 2">RW9S1A</strain>
    </source>
</reference>
<dbReference type="EMBL" id="CP077095">
    <property type="protein sequence ID" value="QXI38473.1"/>
    <property type="molecule type" value="Genomic_DNA"/>
</dbReference>
<dbReference type="Proteomes" id="UP000633418">
    <property type="component" value="Chromosome"/>
</dbReference>
<sequence>MYIQSKDWTARNDKMPGNSALRVFGTVTVAHPGIQPVLRVRAVQDKSFALALELNLQQIEGSVLQVVTDKPVRFELPGVHGFIPAVDIFHEGELITRITDVIVTH</sequence>
<gene>
    <name evidence="1" type="ORF">HU772_024670</name>
</gene>
<name>A0A9E6PWJ6_9PSED</name>
<reference evidence="1 2" key="1">
    <citation type="journal article" date="2020" name="Microorganisms">
        <title>Reliable Identification of Environmental Pseudomonas Isolates Using the rpoD Gene.</title>
        <authorList>
            <consortium name="The Broad Institute Genome Sequencing Platform"/>
            <person name="Girard L."/>
            <person name="Lood C."/>
            <person name="Rokni-Zadeh H."/>
            <person name="van Noort V."/>
            <person name="Lavigne R."/>
            <person name="De Mot R."/>
        </authorList>
    </citation>
    <scope>NUCLEOTIDE SEQUENCE [LARGE SCALE GENOMIC DNA]</scope>
    <source>
        <strain evidence="1 2">RW9S1A</strain>
    </source>
</reference>
<dbReference type="KEGG" id="pxn:HU772_024670"/>
<protein>
    <submittedName>
        <fullName evidence="1">Uncharacterized protein</fullName>
    </submittedName>
</protein>
<evidence type="ECO:0000313" key="1">
    <source>
        <dbReference type="EMBL" id="QXI38473.1"/>
    </source>
</evidence>